<feature type="region of interest" description="Disordered" evidence="5">
    <location>
        <begin position="45"/>
        <end position="70"/>
    </location>
</feature>
<dbReference type="PANTHER" id="PTHR46468">
    <property type="entry name" value="SENTRIN-SPECIFIC PROTEASE 8"/>
    <property type="match status" value="1"/>
</dbReference>
<keyword evidence="3" id="KW-0378">Hydrolase</keyword>
<evidence type="ECO:0000256" key="2">
    <source>
        <dbReference type="ARBA" id="ARBA00022670"/>
    </source>
</evidence>
<dbReference type="Gene3D" id="3.40.395.10">
    <property type="entry name" value="Adenoviral Proteinase, Chain A"/>
    <property type="match status" value="1"/>
</dbReference>
<protein>
    <submittedName>
        <fullName evidence="7">Cysteine proteinase</fullName>
    </submittedName>
</protein>
<evidence type="ECO:0000256" key="3">
    <source>
        <dbReference type="ARBA" id="ARBA00022801"/>
    </source>
</evidence>
<dbReference type="SUPFAM" id="SSF54001">
    <property type="entry name" value="Cysteine proteinases"/>
    <property type="match status" value="1"/>
</dbReference>
<evidence type="ECO:0000259" key="6">
    <source>
        <dbReference type="PROSITE" id="PS50600"/>
    </source>
</evidence>
<dbReference type="GO" id="GO:0008234">
    <property type="term" value="F:cysteine-type peptidase activity"/>
    <property type="evidence" value="ECO:0007669"/>
    <property type="project" value="UniProtKB-KW"/>
</dbReference>
<dbReference type="GeneID" id="30985817"/>
<dbReference type="GO" id="GO:0006508">
    <property type="term" value="P:proteolysis"/>
    <property type="evidence" value="ECO:0007669"/>
    <property type="project" value="UniProtKB-KW"/>
</dbReference>
<dbReference type="PROSITE" id="PS50600">
    <property type="entry name" value="ULP_PROTEASE"/>
    <property type="match status" value="1"/>
</dbReference>
<dbReference type="AlphaFoldDB" id="A0A1E4SI71"/>
<evidence type="ECO:0000256" key="5">
    <source>
        <dbReference type="SAM" id="MobiDB-lite"/>
    </source>
</evidence>
<evidence type="ECO:0000256" key="4">
    <source>
        <dbReference type="ARBA" id="ARBA00022807"/>
    </source>
</evidence>
<keyword evidence="4" id="KW-0788">Thiol protease</keyword>
<feature type="domain" description="Ubiquitin-like protease family profile" evidence="6">
    <location>
        <begin position="149"/>
        <end position="329"/>
    </location>
</feature>
<dbReference type="PANTHER" id="PTHR46468:SF1">
    <property type="entry name" value="SENTRIN-SPECIFIC PROTEASE 8"/>
    <property type="match status" value="1"/>
</dbReference>
<keyword evidence="2" id="KW-0645">Protease</keyword>
<accession>A0A1E4SI71</accession>
<comment type="similarity">
    <text evidence="1">Belongs to the peptidase C48 family.</text>
</comment>
<dbReference type="GO" id="GO:0000338">
    <property type="term" value="P:protein deneddylation"/>
    <property type="evidence" value="ECO:0007669"/>
    <property type="project" value="TreeGrafter"/>
</dbReference>
<dbReference type="InterPro" id="IPR044613">
    <property type="entry name" value="Nep1/2-like"/>
</dbReference>
<name>A0A1E4SI71_9ASCO</name>
<dbReference type="InterPro" id="IPR003653">
    <property type="entry name" value="Peptidase_C48_C"/>
</dbReference>
<dbReference type="RefSeq" id="XP_020064336.1">
    <property type="nucleotide sequence ID" value="XM_020211681.1"/>
</dbReference>
<organism evidence="7 8">
    <name type="scientific">Suhomyces tanzawaensis NRRL Y-17324</name>
    <dbReference type="NCBI Taxonomy" id="984487"/>
    <lineage>
        <taxon>Eukaryota</taxon>
        <taxon>Fungi</taxon>
        <taxon>Dikarya</taxon>
        <taxon>Ascomycota</taxon>
        <taxon>Saccharomycotina</taxon>
        <taxon>Pichiomycetes</taxon>
        <taxon>Debaryomycetaceae</taxon>
        <taxon>Suhomyces</taxon>
    </lineage>
</organism>
<evidence type="ECO:0000256" key="1">
    <source>
        <dbReference type="ARBA" id="ARBA00005234"/>
    </source>
</evidence>
<sequence length="374" mass="42612">MPAIVYDDAKGFCFDSSLQASKVGAEVISNGFDQLPWEIVLPENPMQEDPEVDPEAGQGGPKKRLSKLEKKEIKQQKKINAARARQVKRQQQIGSESAMGSQIFNPFLAKSDLKQLHSRIISHVKTESSSQVQSSNTSSELKILQYQSIALYKSDLDHILPGEWLNDNNISFVYELIHQTFLKEKGSFNHQVQLLFPSLVQLFLHFPVSDEIENILPLDDLKKLKFIFIPINFIDDYDDIDLEEVNNGDHWALGLLSVLENRLYIYDSMTIDEGDSSTDKLLGELTRRLQSCKGILKSNRPIEVIKMKCDQQDNFDDCGVFLVMITCYLIKRLILEKEAISLDISKVRFNALAGRVKMMELIGRVLWSETEPTE</sequence>
<dbReference type="EMBL" id="KV453912">
    <property type="protein sequence ID" value="ODV79214.1"/>
    <property type="molecule type" value="Genomic_DNA"/>
</dbReference>
<dbReference type="STRING" id="984487.A0A1E4SI71"/>
<keyword evidence="8" id="KW-1185">Reference proteome</keyword>
<reference evidence="8" key="1">
    <citation type="submission" date="2016-05" db="EMBL/GenBank/DDBJ databases">
        <title>Comparative genomics of biotechnologically important yeasts.</title>
        <authorList>
            <consortium name="DOE Joint Genome Institute"/>
            <person name="Riley R."/>
            <person name="Haridas S."/>
            <person name="Wolfe K.H."/>
            <person name="Lopes M.R."/>
            <person name="Hittinger C.T."/>
            <person name="Goker M."/>
            <person name="Salamov A."/>
            <person name="Wisecaver J."/>
            <person name="Long T.M."/>
            <person name="Aerts A.L."/>
            <person name="Barry K."/>
            <person name="Choi C."/>
            <person name="Clum A."/>
            <person name="Coughlan A.Y."/>
            <person name="Deshpande S."/>
            <person name="Douglass A.P."/>
            <person name="Hanson S.J."/>
            <person name="Klenk H.-P."/>
            <person name="Labutti K."/>
            <person name="Lapidus A."/>
            <person name="Lindquist E."/>
            <person name="Lipzen A."/>
            <person name="Meier-Kolthoff J.P."/>
            <person name="Ohm R.A."/>
            <person name="Otillar R.P."/>
            <person name="Pangilinan J."/>
            <person name="Peng Y."/>
            <person name="Rokas A."/>
            <person name="Rosa C.A."/>
            <person name="Scheuner C."/>
            <person name="Sibirny A.A."/>
            <person name="Slot J.C."/>
            <person name="Stielow J.B."/>
            <person name="Sun H."/>
            <person name="Kurtzman C.P."/>
            <person name="Blackwell M."/>
            <person name="Grigoriev I.V."/>
            <person name="Jeffries T.W."/>
        </authorList>
    </citation>
    <scope>NUCLEOTIDE SEQUENCE [LARGE SCALE GENOMIC DNA]</scope>
    <source>
        <strain evidence="8">NRRL Y-17324</strain>
    </source>
</reference>
<dbReference type="InterPro" id="IPR038765">
    <property type="entry name" value="Papain-like_cys_pep_sf"/>
</dbReference>
<dbReference type="OrthoDB" id="5065855at2759"/>
<dbReference type="GO" id="GO:0019784">
    <property type="term" value="F:deNEDDylase activity"/>
    <property type="evidence" value="ECO:0007669"/>
    <property type="project" value="InterPro"/>
</dbReference>
<dbReference type="Proteomes" id="UP000094285">
    <property type="component" value="Unassembled WGS sequence"/>
</dbReference>
<proteinExistence type="inferred from homology"/>
<evidence type="ECO:0000313" key="8">
    <source>
        <dbReference type="Proteomes" id="UP000094285"/>
    </source>
</evidence>
<gene>
    <name evidence="7" type="ORF">CANTADRAFT_90310</name>
</gene>
<evidence type="ECO:0000313" key="7">
    <source>
        <dbReference type="EMBL" id="ODV79214.1"/>
    </source>
</evidence>
<dbReference type="Pfam" id="PF02902">
    <property type="entry name" value="Peptidase_C48"/>
    <property type="match status" value="1"/>
</dbReference>